<accession>A0A2I0V1U0</accession>
<reference evidence="1 2" key="1">
    <citation type="submission" date="2017-10" db="EMBL/GenBank/DDBJ databases">
        <title>Draft genome of Lysinibacillus fusiformis strain Juneja, a laboratory-derived pathogen of Drosophila melanogaster.</title>
        <authorList>
            <person name="Smith B.R."/>
            <person name="Unckless R.L."/>
        </authorList>
    </citation>
    <scope>NUCLEOTIDE SEQUENCE [LARGE SCALE GENOMIC DNA]</scope>
    <source>
        <strain evidence="1 2">Juneja</strain>
    </source>
</reference>
<sequence>MSEAAHRTPPGKDAGGTDINLSPCKVGFSAIDITFFQQHESNLASPGLLYYVAMLPSILTTNIARGLQPSVCATTVMLFT</sequence>
<comment type="caution">
    <text evidence="1">The sequence shown here is derived from an EMBL/GenBank/DDBJ whole genome shotgun (WGS) entry which is preliminary data.</text>
</comment>
<name>A0A2I0V1U0_9BACI</name>
<evidence type="ECO:0000313" key="1">
    <source>
        <dbReference type="EMBL" id="PKU52278.1"/>
    </source>
</evidence>
<evidence type="ECO:0000313" key="2">
    <source>
        <dbReference type="Proteomes" id="UP000234956"/>
    </source>
</evidence>
<protein>
    <submittedName>
        <fullName evidence="1">Uncharacterized protein</fullName>
    </submittedName>
</protein>
<organism evidence="1 2">
    <name type="scientific">Lysinibacillus fusiformis</name>
    <dbReference type="NCBI Taxonomy" id="28031"/>
    <lineage>
        <taxon>Bacteria</taxon>
        <taxon>Bacillati</taxon>
        <taxon>Bacillota</taxon>
        <taxon>Bacilli</taxon>
        <taxon>Bacillales</taxon>
        <taxon>Bacillaceae</taxon>
        <taxon>Lysinibacillus</taxon>
    </lineage>
</organism>
<dbReference type="Proteomes" id="UP000234956">
    <property type="component" value="Unassembled WGS sequence"/>
</dbReference>
<dbReference type="AlphaFoldDB" id="A0A2I0V1U0"/>
<gene>
    <name evidence="1" type="ORF">CRI88_07905</name>
</gene>
<proteinExistence type="predicted"/>
<dbReference type="EMBL" id="PDFK01000002">
    <property type="protein sequence ID" value="PKU52278.1"/>
    <property type="molecule type" value="Genomic_DNA"/>
</dbReference>